<reference evidence="8" key="1">
    <citation type="journal article" date="2020" name="Stud. Mycol.">
        <title>101 Dothideomycetes genomes: a test case for predicting lifestyles and emergence of pathogens.</title>
        <authorList>
            <person name="Haridas S."/>
            <person name="Albert R."/>
            <person name="Binder M."/>
            <person name="Bloem J."/>
            <person name="Labutti K."/>
            <person name="Salamov A."/>
            <person name="Andreopoulos B."/>
            <person name="Baker S."/>
            <person name="Barry K."/>
            <person name="Bills G."/>
            <person name="Bluhm B."/>
            <person name="Cannon C."/>
            <person name="Castanera R."/>
            <person name="Culley D."/>
            <person name="Daum C."/>
            <person name="Ezra D."/>
            <person name="Gonzalez J."/>
            <person name="Henrissat B."/>
            <person name="Kuo A."/>
            <person name="Liang C."/>
            <person name="Lipzen A."/>
            <person name="Lutzoni F."/>
            <person name="Magnuson J."/>
            <person name="Mondo S."/>
            <person name="Nolan M."/>
            <person name="Ohm R."/>
            <person name="Pangilinan J."/>
            <person name="Park H.-J."/>
            <person name="Ramirez L."/>
            <person name="Alfaro M."/>
            <person name="Sun H."/>
            <person name="Tritt A."/>
            <person name="Yoshinaga Y."/>
            <person name="Zwiers L.-H."/>
            <person name="Turgeon B."/>
            <person name="Goodwin S."/>
            <person name="Spatafora J."/>
            <person name="Crous P."/>
            <person name="Grigoriev I."/>
        </authorList>
    </citation>
    <scope>NUCLEOTIDE SEQUENCE</scope>
    <source>
        <strain evidence="8">CBS 109.77</strain>
    </source>
</reference>
<proteinExistence type="inferred from homology"/>
<gene>
    <name evidence="8" type="ORF">K505DRAFT_368529</name>
</gene>
<dbReference type="Pfam" id="PF20684">
    <property type="entry name" value="Fung_rhodopsin"/>
    <property type="match status" value="1"/>
</dbReference>
<dbReference type="InterPro" id="IPR049326">
    <property type="entry name" value="Rhodopsin_dom_fungi"/>
</dbReference>
<feature type="transmembrane region" description="Helical" evidence="6">
    <location>
        <begin position="258"/>
        <end position="278"/>
    </location>
</feature>
<evidence type="ECO:0000256" key="3">
    <source>
        <dbReference type="ARBA" id="ARBA00022989"/>
    </source>
</evidence>
<dbReference type="InterPro" id="IPR052337">
    <property type="entry name" value="SAT4-like"/>
</dbReference>
<dbReference type="Proteomes" id="UP000799757">
    <property type="component" value="Unassembled WGS sequence"/>
</dbReference>
<dbReference type="GO" id="GO:0016020">
    <property type="term" value="C:membrane"/>
    <property type="evidence" value="ECO:0007669"/>
    <property type="project" value="UniProtKB-SubCell"/>
</dbReference>
<evidence type="ECO:0000256" key="6">
    <source>
        <dbReference type="SAM" id="Phobius"/>
    </source>
</evidence>
<evidence type="ECO:0000313" key="9">
    <source>
        <dbReference type="Proteomes" id="UP000799757"/>
    </source>
</evidence>
<keyword evidence="3 6" id="KW-1133">Transmembrane helix</keyword>
<evidence type="ECO:0000313" key="8">
    <source>
        <dbReference type="EMBL" id="KAF2786088.1"/>
    </source>
</evidence>
<feature type="domain" description="Rhodopsin" evidence="7">
    <location>
        <begin position="30"/>
        <end position="269"/>
    </location>
</feature>
<keyword evidence="2 6" id="KW-0812">Transmembrane</keyword>
<dbReference type="AlphaFoldDB" id="A0A6A6WQ86"/>
<sequence length="364" mass="41134">MADSAGRISKATFVGTSSTFLAICIISSAVRFFIRFRIQKEFGWDDGFLIFGLFCLITSIGLLQPVMDTMYEAEGLVFGEINPLTFDLVTFIPKSVRYRKLSAAALILIWCSISCVKFSFLAFIRKLVRRMPSMERYWWFTLAFNVAVTIYGTAVYIVACPYFTEAEAMKSMQCVQGSGLAIALSHSIAQMVLDIIGDIFILVIPVTLIWQIRIHWTQKLALVFTLCLTFIMIGITISRIAGLKWKDRLDSIWETFNMLISAEIGLALVAITTFRTLYISKVKRRRVQSPITTFNWYHKSKSVVARIFGKGAGKTRSSESDGFEMEGKHHRIKNEIPRGTMTGVQTFIEENGKSNMSFVTEPTV</sequence>
<feature type="transmembrane region" description="Helical" evidence="6">
    <location>
        <begin position="103"/>
        <end position="125"/>
    </location>
</feature>
<feature type="transmembrane region" description="Helical" evidence="6">
    <location>
        <begin position="179"/>
        <end position="208"/>
    </location>
</feature>
<organism evidence="8 9">
    <name type="scientific">Melanomma pulvis-pyrius CBS 109.77</name>
    <dbReference type="NCBI Taxonomy" id="1314802"/>
    <lineage>
        <taxon>Eukaryota</taxon>
        <taxon>Fungi</taxon>
        <taxon>Dikarya</taxon>
        <taxon>Ascomycota</taxon>
        <taxon>Pezizomycotina</taxon>
        <taxon>Dothideomycetes</taxon>
        <taxon>Pleosporomycetidae</taxon>
        <taxon>Pleosporales</taxon>
        <taxon>Melanommataceae</taxon>
        <taxon>Melanomma</taxon>
    </lineage>
</organism>
<feature type="transmembrane region" description="Helical" evidence="6">
    <location>
        <begin position="220"/>
        <end position="238"/>
    </location>
</feature>
<evidence type="ECO:0000256" key="1">
    <source>
        <dbReference type="ARBA" id="ARBA00004141"/>
    </source>
</evidence>
<dbReference type="OrthoDB" id="444631at2759"/>
<comment type="subcellular location">
    <subcellularLocation>
        <location evidence="1">Membrane</location>
        <topology evidence="1">Multi-pass membrane protein</topology>
    </subcellularLocation>
</comment>
<name>A0A6A6WQ86_9PLEO</name>
<keyword evidence="4 6" id="KW-0472">Membrane</keyword>
<evidence type="ECO:0000256" key="2">
    <source>
        <dbReference type="ARBA" id="ARBA00022692"/>
    </source>
</evidence>
<accession>A0A6A6WQ86</accession>
<keyword evidence="9" id="KW-1185">Reference proteome</keyword>
<comment type="similarity">
    <text evidence="5">Belongs to the SAT4 family.</text>
</comment>
<feature type="transmembrane region" description="Helical" evidence="6">
    <location>
        <begin position="12"/>
        <end position="34"/>
    </location>
</feature>
<dbReference type="PANTHER" id="PTHR33048:SF47">
    <property type="entry name" value="INTEGRAL MEMBRANE PROTEIN-RELATED"/>
    <property type="match status" value="1"/>
</dbReference>
<dbReference type="PANTHER" id="PTHR33048">
    <property type="entry name" value="PTH11-LIKE INTEGRAL MEMBRANE PROTEIN (AFU_ORTHOLOGUE AFUA_5G11245)"/>
    <property type="match status" value="1"/>
</dbReference>
<feature type="transmembrane region" description="Helical" evidence="6">
    <location>
        <begin position="46"/>
        <end position="67"/>
    </location>
</feature>
<dbReference type="EMBL" id="MU002555">
    <property type="protein sequence ID" value="KAF2786088.1"/>
    <property type="molecule type" value="Genomic_DNA"/>
</dbReference>
<feature type="transmembrane region" description="Helical" evidence="6">
    <location>
        <begin position="137"/>
        <end position="159"/>
    </location>
</feature>
<evidence type="ECO:0000259" key="7">
    <source>
        <dbReference type="Pfam" id="PF20684"/>
    </source>
</evidence>
<evidence type="ECO:0000256" key="4">
    <source>
        <dbReference type="ARBA" id="ARBA00023136"/>
    </source>
</evidence>
<evidence type="ECO:0000256" key="5">
    <source>
        <dbReference type="ARBA" id="ARBA00038359"/>
    </source>
</evidence>
<protein>
    <recommendedName>
        <fullName evidence="7">Rhodopsin domain-containing protein</fullName>
    </recommendedName>
</protein>